<dbReference type="InterPro" id="IPR029526">
    <property type="entry name" value="PGBD"/>
</dbReference>
<dbReference type="Proteomes" id="UP001148838">
    <property type="component" value="Unassembled WGS sequence"/>
</dbReference>
<name>A0ABQ8TX86_PERAM</name>
<feature type="domain" description="PiggyBac transposable element-derived protein" evidence="2">
    <location>
        <begin position="29"/>
        <end position="80"/>
    </location>
</feature>
<proteinExistence type="predicted"/>
<keyword evidence="1" id="KW-0472">Membrane</keyword>
<dbReference type="PANTHER" id="PTHR46599">
    <property type="entry name" value="PIGGYBAC TRANSPOSABLE ELEMENT-DERIVED PROTEIN 4"/>
    <property type="match status" value="1"/>
</dbReference>
<reference evidence="3 4" key="1">
    <citation type="journal article" date="2022" name="Allergy">
        <title>Genome assembly and annotation of Periplaneta americana reveal a comprehensive cockroach allergen profile.</title>
        <authorList>
            <person name="Wang L."/>
            <person name="Xiong Q."/>
            <person name="Saelim N."/>
            <person name="Wang L."/>
            <person name="Nong W."/>
            <person name="Wan A.T."/>
            <person name="Shi M."/>
            <person name="Liu X."/>
            <person name="Cao Q."/>
            <person name="Hui J.H.L."/>
            <person name="Sookrung N."/>
            <person name="Leung T.F."/>
            <person name="Tungtrongchitr A."/>
            <person name="Tsui S.K.W."/>
        </authorList>
    </citation>
    <scope>NUCLEOTIDE SEQUENCE [LARGE SCALE GENOMIC DNA]</scope>
    <source>
        <strain evidence="3">PWHHKU_190912</strain>
    </source>
</reference>
<keyword evidence="1" id="KW-0812">Transmembrane</keyword>
<evidence type="ECO:0000259" key="2">
    <source>
        <dbReference type="Pfam" id="PF13843"/>
    </source>
</evidence>
<gene>
    <name evidence="3" type="ORF">ANN_02142</name>
</gene>
<protein>
    <recommendedName>
        <fullName evidence="2">PiggyBac transposable element-derived protein domain-containing protein</fullName>
    </recommendedName>
</protein>
<evidence type="ECO:0000313" key="4">
    <source>
        <dbReference type="Proteomes" id="UP001148838"/>
    </source>
</evidence>
<dbReference type="PANTHER" id="PTHR46599:SF6">
    <property type="entry name" value="DUAL SPECIFICITY PHOSPHATASE 26"/>
    <property type="match status" value="1"/>
</dbReference>
<sequence>MLVPYIRKPKKNLIMLSSHKDAKFSECGKKSDINLIYNSTKGSVDTIDQMTRIYTTKRGTRHWPLSVFYTLIDIACINTYTLYIMTFPDWYKKKTNRRRFYLQKLGLQLIKPNVEHCAATIIGLQTNIIMSMDAILKNKVTKTTQNQQQPSGKGRCYTCSKQCSTKSEKLNKLAKTTIVCGKCNLYVCGKHSQKTNIRCECVNEVDESE</sequence>
<dbReference type="EMBL" id="JAJSOF020000001">
    <property type="protein sequence ID" value="KAJ4450712.1"/>
    <property type="molecule type" value="Genomic_DNA"/>
</dbReference>
<comment type="caution">
    <text evidence="3">The sequence shown here is derived from an EMBL/GenBank/DDBJ whole genome shotgun (WGS) entry which is preliminary data.</text>
</comment>
<feature type="transmembrane region" description="Helical" evidence="1">
    <location>
        <begin position="67"/>
        <end position="91"/>
    </location>
</feature>
<evidence type="ECO:0000313" key="3">
    <source>
        <dbReference type="EMBL" id="KAJ4450712.1"/>
    </source>
</evidence>
<dbReference type="Pfam" id="PF13843">
    <property type="entry name" value="DDE_Tnp_1_7"/>
    <property type="match status" value="1"/>
</dbReference>
<evidence type="ECO:0000256" key="1">
    <source>
        <dbReference type="SAM" id="Phobius"/>
    </source>
</evidence>
<keyword evidence="1" id="KW-1133">Transmembrane helix</keyword>
<keyword evidence="4" id="KW-1185">Reference proteome</keyword>
<organism evidence="3 4">
    <name type="scientific">Periplaneta americana</name>
    <name type="common">American cockroach</name>
    <name type="synonym">Blatta americana</name>
    <dbReference type="NCBI Taxonomy" id="6978"/>
    <lineage>
        <taxon>Eukaryota</taxon>
        <taxon>Metazoa</taxon>
        <taxon>Ecdysozoa</taxon>
        <taxon>Arthropoda</taxon>
        <taxon>Hexapoda</taxon>
        <taxon>Insecta</taxon>
        <taxon>Pterygota</taxon>
        <taxon>Neoptera</taxon>
        <taxon>Polyneoptera</taxon>
        <taxon>Dictyoptera</taxon>
        <taxon>Blattodea</taxon>
        <taxon>Blattoidea</taxon>
        <taxon>Blattidae</taxon>
        <taxon>Blattinae</taxon>
        <taxon>Periplaneta</taxon>
    </lineage>
</organism>
<accession>A0ABQ8TX86</accession>